<evidence type="ECO:0000313" key="3">
    <source>
        <dbReference type="EMBL" id="MBD7978642.1"/>
    </source>
</evidence>
<feature type="domain" description="DUF3298" evidence="2">
    <location>
        <begin position="156"/>
        <end position="230"/>
    </location>
</feature>
<dbReference type="InterPro" id="IPR037126">
    <property type="entry name" value="PdaC/RsiV-like_sf"/>
</dbReference>
<dbReference type="PROSITE" id="PS51257">
    <property type="entry name" value="PROKAR_LIPOPROTEIN"/>
    <property type="match status" value="1"/>
</dbReference>
<sequence length="243" mass="27837">MPSLPKLLVLASLALLSACQFLPLGSDSPVSYQRHAWEHHQPGCTGKSCPFVNVDTLYFPSEPALNQLIEQRLLNMTRFEPDAPMPSSFPDYERDYFRAAQPDENTYLQAKVLEQHNGRIVIELSSYLYTGGAHGMPGRGFINYDRQQKRELQLNELLVPGQEASFWKLAAQAHQRWLKEKGHSSDPEFLDFWKFERTRNIALLKDRVLLKYDVYSIAPYASGHPELSISKQQLNGILKPEYL</sequence>
<reference evidence="3 4" key="1">
    <citation type="submission" date="2020-08" db="EMBL/GenBank/DDBJ databases">
        <title>A Genomic Blueprint of the Chicken Gut Microbiome.</title>
        <authorList>
            <person name="Gilroy R."/>
            <person name="Ravi A."/>
            <person name="Getino M."/>
            <person name="Pursley I."/>
            <person name="Horton D.L."/>
            <person name="Alikhan N.-F."/>
            <person name="Baker D."/>
            <person name="Gharbi K."/>
            <person name="Hall N."/>
            <person name="Watson M."/>
            <person name="Adriaenssens E.M."/>
            <person name="Foster-Nyarko E."/>
            <person name="Jarju S."/>
            <person name="Secka A."/>
            <person name="Antonio M."/>
            <person name="Oren A."/>
            <person name="Chaudhuri R."/>
            <person name="La Ragione R.M."/>
            <person name="Hildebrand F."/>
            <person name="Pallen M.J."/>
        </authorList>
    </citation>
    <scope>NUCLEOTIDE SEQUENCE [LARGE SCALE GENOMIC DNA]</scope>
    <source>
        <strain evidence="3 4">Sa2CUA2</strain>
    </source>
</reference>
<dbReference type="InterPro" id="IPR021729">
    <property type="entry name" value="DUF3298"/>
</dbReference>
<evidence type="ECO:0000256" key="1">
    <source>
        <dbReference type="SAM" id="SignalP"/>
    </source>
</evidence>
<dbReference type="EMBL" id="JACSQG010000011">
    <property type="protein sequence ID" value="MBD7978642.1"/>
    <property type="molecule type" value="Genomic_DNA"/>
</dbReference>
<feature type="signal peptide" evidence="1">
    <location>
        <begin position="1"/>
        <end position="17"/>
    </location>
</feature>
<proteinExistence type="predicted"/>
<name>A0ABR8TS99_9PSED</name>
<comment type="caution">
    <text evidence="3">The sequence shown here is derived from an EMBL/GenBank/DDBJ whole genome shotgun (WGS) entry which is preliminary data.</text>
</comment>
<dbReference type="RefSeq" id="WP_251837429.1">
    <property type="nucleotide sequence ID" value="NZ_JACSQG010000011.1"/>
</dbReference>
<organism evidence="3 4">
    <name type="scientific">Serpens gallinarum</name>
    <dbReference type="NCBI Taxonomy" id="2763075"/>
    <lineage>
        <taxon>Bacteria</taxon>
        <taxon>Pseudomonadati</taxon>
        <taxon>Pseudomonadota</taxon>
        <taxon>Gammaproteobacteria</taxon>
        <taxon>Pseudomonadales</taxon>
        <taxon>Pseudomonadaceae</taxon>
        <taxon>Pseudomonas</taxon>
    </lineage>
</organism>
<keyword evidence="1" id="KW-0732">Signal</keyword>
<evidence type="ECO:0000313" key="4">
    <source>
        <dbReference type="Proteomes" id="UP000611945"/>
    </source>
</evidence>
<keyword evidence="4" id="KW-1185">Reference proteome</keyword>
<gene>
    <name evidence="3" type="ORF">H9642_15770</name>
</gene>
<evidence type="ECO:0000259" key="2">
    <source>
        <dbReference type="Pfam" id="PF11738"/>
    </source>
</evidence>
<dbReference type="Pfam" id="PF11738">
    <property type="entry name" value="DUF3298"/>
    <property type="match status" value="1"/>
</dbReference>
<feature type="chain" id="PRO_5046108489" evidence="1">
    <location>
        <begin position="18"/>
        <end position="243"/>
    </location>
</feature>
<accession>A0ABR8TS99</accession>
<dbReference type="Proteomes" id="UP000611945">
    <property type="component" value="Unassembled WGS sequence"/>
</dbReference>
<protein>
    <submittedName>
        <fullName evidence="3">DUF3298 domain-containing protein</fullName>
    </submittedName>
</protein>
<dbReference type="Gene3D" id="3.30.565.40">
    <property type="entry name" value="Fervidobacterium nodosum Rt17-B1 like"/>
    <property type="match status" value="1"/>
</dbReference>
<dbReference type="Gene3D" id="3.90.640.20">
    <property type="entry name" value="Heat-shock cognate protein, ATPase"/>
    <property type="match status" value="1"/>
</dbReference>